<dbReference type="InterPro" id="IPR008928">
    <property type="entry name" value="6-hairpin_glycosidase_sf"/>
</dbReference>
<keyword evidence="5" id="KW-0378">Hydrolase</keyword>
<organism evidence="5 6">
    <name type="scientific">Halorussus aquaticus</name>
    <dbReference type="NCBI Taxonomy" id="2953748"/>
    <lineage>
        <taxon>Archaea</taxon>
        <taxon>Methanobacteriati</taxon>
        <taxon>Methanobacteriota</taxon>
        <taxon>Stenosarchaea group</taxon>
        <taxon>Halobacteria</taxon>
        <taxon>Halobacteriales</taxon>
        <taxon>Haladaptataceae</taxon>
        <taxon>Halorussus</taxon>
    </lineage>
</organism>
<name>A0ABD5Q8B1_9EURY</name>
<dbReference type="InterPro" id="IPR045582">
    <property type="entry name" value="Trehalase-like_N"/>
</dbReference>
<evidence type="ECO:0000313" key="5">
    <source>
        <dbReference type="EMBL" id="MFC4826855.1"/>
    </source>
</evidence>
<comment type="similarity">
    <text evidence="1">Belongs to the glycosyl hydrolase 15 family.</text>
</comment>
<accession>A0ABD5Q8B1</accession>
<keyword evidence="6" id="KW-1185">Reference proteome</keyword>
<dbReference type="GeneID" id="73047593"/>
<comment type="caution">
    <text evidence="5">The sequence shown here is derived from an EMBL/GenBank/DDBJ whole genome shotgun (WGS) entry which is preliminary data.</text>
</comment>
<protein>
    <submittedName>
        <fullName evidence="5">Glycoside hydrolase family 15 protein</fullName>
    </submittedName>
</protein>
<feature type="region of interest" description="Disordered" evidence="2">
    <location>
        <begin position="602"/>
        <end position="623"/>
    </location>
</feature>
<feature type="domain" description="Trehalase-like N-terminal" evidence="4">
    <location>
        <begin position="4"/>
        <end position="179"/>
    </location>
</feature>
<dbReference type="PANTHER" id="PTHR31616:SF0">
    <property type="entry name" value="GLUCAN 1,4-ALPHA-GLUCOSIDASE"/>
    <property type="match status" value="1"/>
</dbReference>
<dbReference type="Gene3D" id="1.50.10.10">
    <property type="match status" value="1"/>
</dbReference>
<dbReference type="EMBL" id="JBHSHT010000004">
    <property type="protein sequence ID" value="MFC4826855.1"/>
    <property type="molecule type" value="Genomic_DNA"/>
</dbReference>
<evidence type="ECO:0000256" key="2">
    <source>
        <dbReference type="SAM" id="MobiDB-lite"/>
    </source>
</evidence>
<dbReference type="AlphaFoldDB" id="A0ABD5Q8B1"/>
<gene>
    <name evidence="5" type="ORF">ACFO9K_21630</name>
</gene>
<evidence type="ECO:0000259" key="4">
    <source>
        <dbReference type="Pfam" id="PF19291"/>
    </source>
</evidence>
<reference evidence="5 6" key="1">
    <citation type="journal article" date="2019" name="Int. J. Syst. Evol. Microbiol.">
        <title>The Global Catalogue of Microorganisms (GCM) 10K type strain sequencing project: providing services to taxonomists for standard genome sequencing and annotation.</title>
        <authorList>
            <consortium name="The Broad Institute Genomics Platform"/>
            <consortium name="The Broad Institute Genome Sequencing Center for Infectious Disease"/>
            <person name="Wu L."/>
            <person name="Ma J."/>
        </authorList>
    </citation>
    <scope>NUCLEOTIDE SEQUENCE [LARGE SCALE GENOMIC DNA]</scope>
    <source>
        <strain evidence="5 6">XZYJ18</strain>
    </source>
</reference>
<dbReference type="Pfam" id="PF19291">
    <property type="entry name" value="TREH_N"/>
    <property type="match status" value="1"/>
</dbReference>
<sequence>MNEYPPIEAHGLVGDLQTCALVSRDGTVDWCPFPDIESPSVFASILDTERGGHFTVAPETAFEAEQSYVDRTNVLQTTFSTEQGEIRLTDFMVPTKGDIGGDGERAFYRKVEGRDGTVPIEATFRPRFDYGRAETATTARDGTVVASADETDDRVTLSSSLDFEVEDAEATATASLTPADAYWFVARYDPDAEVSDALPDQVLENTVEFWHDWVHTCDIEECIFEGAWHDLAVRSGLALKLLTHEETGSICAAPTTSLPEDVGGVRNWDYRYNWIRDAAFTVQALANLGHTYEAMRYVNWFLERCHAGDPAEIQPLYGLHGETGLTEEELDHLDGYRGSKPVRIGNGAADQRQLDTYGELILAVSETARFADIVSEDDWDALRGIVEYVCDVWDERDAGIWEVRGGPKHFVFSKVMCWVALDRGIAMAEENVFDAPTDRWRDVRDRIKSTVLEEGYDEGNGYFLQAFGDDDTLDATGLLVPVVGFLPVDDERVRNTIDAIQAQLTSEDGLVRRYDGDDGLPGEEGAFLWCSFWLVNALALSGRIREAEDLFTSLSGVVNHVGLLAEEIDPESGAHLGNFPQGFSHIGLINSALYLAHAKDGGESTTKPMGMRLGDGISLGNTE</sequence>
<dbReference type="Pfam" id="PF00723">
    <property type="entry name" value="Glyco_hydro_15"/>
    <property type="match status" value="1"/>
</dbReference>
<feature type="domain" description="GH15-like" evidence="3">
    <location>
        <begin position="229"/>
        <end position="592"/>
    </location>
</feature>
<dbReference type="SUPFAM" id="SSF48208">
    <property type="entry name" value="Six-hairpin glycosidases"/>
    <property type="match status" value="1"/>
</dbReference>
<dbReference type="RefSeq" id="WP_254270520.1">
    <property type="nucleotide sequence ID" value="NZ_CP100402.1"/>
</dbReference>
<dbReference type="Proteomes" id="UP001595945">
    <property type="component" value="Unassembled WGS sequence"/>
</dbReference>
<dbReference type="InterPro" id="IPR011613">
    <property type="entry name" value="GH15-like"/>
</dbReference>
<evidence type="ECO:0000259" key="3">
    <source>
        <dbReference type="Pfam" id="PF00723"/>
    </source>
</evidence>
<proteinExistence type="inferred from homology"/>
<evidence type="ECO:0000256" key="1">
    <source>
        <dbReference type="ARBA" id="ARBA00006188"/>
    </source>
</evidence>
<evidence type="ECO:0000313" key="6">
    <source>
        <dbReference type="Proteomes" id="UP001595945"/>
    </source>
</evidence>
<dbReference type="PANTHER" id="PTHR31616">
    <property type="entry name" value="TREHALASE"/>
    <property type="match status" value="1"/>
</dbReference>
<dbReference type="GO" id="GO:0004553">
    <property type="term" value="F:hydrolase activity, hydrolyzing O-glycosyl compounds"/>
    <property type="evidence" value="ECO:0007669"/>
    <property type="project" value="UniProtKB-ARBA"/>
</dbReference>
<dbReference type="InterPro" id="IPR012341">
    <property type="entry name" value="6hp_glycosidase-like_sf"/>
</dbReference>